<dbReference type="AlphaFoldDB" id="B9XPW7"/>
<dbReference type="Proteomes" id="UP000003688">
    <property type="component" value="Unassembled WGS sequence"/>
</dbReference>
<dbReference type="STRING" id="320771.Cflav_PD1492"/>
<keyword evidence="2" id="KW-1185">Reference proteome</keyword>
<evidence type="ECO:0000313" key="1">
    <source>
        <dbReference type="EMBL" id="EEF58148.1"/>
    </source>
</evidence>
<reference evidence="1 2" key="1">
    <citation type="journal article" date="2011" name="J. Bacteriol.">
        <title>Genome sequence of 'Pedosphaera parvula' Ellin514, an aerobic Verrucomicrobial isolate from pasture soil.</title>
        <authorList>
            <person name="Kant R."/>
            <person name="van Passel M.W."/>
            <person name="Sangwan P."/>
            <person name="Palva A."/>
            <person name="Lucas S."/>
            <person name="Copeland A."/>
            <person name="Lapidus A."/>
            <person name="Glavina Del Rio T."/>
            <person name="Dalin E."/>
            <person name="Tice H."/>
            <person name="Bruce D."/>
            <person name="Goodwin L."/>
            <person name="Pitluck S."/>
            <person name="Chertkov O."/>
            <person name="Larimer F.W."/>
            <person name="Land M.L."/>
            <person name="Hauser L."/>
            <person name="Brettin T.S."/>
            <person name="Detter J.C."/>
            <person name="Han S."/>
            <person name="de Vos W.M."/>
            <person name="Janssen P.H."/>
            <person name="Smidt H."/>
        </authorList>
    </citation>
    <scope>NUCLEOTIDE SEQUENCE [LARGE SCALE GENOMIC DNA]</scope>
    <source>
        <strain evidence="1 2">Ellin514</strain>
    </source>
</reference>
<dbReference type="EMBL" id="ABOX02000049">
    <property type="protein sequence ID" value="EEF58148.1"/>
    <property type="molecule type" value="Genomic_DNA"/>
</dbReference>
<evidence type="ECO:0000313" key="2">
    <source>
        <dbReference type="Proteomes" id="UP000003688"/>
    </source>
</evidence>
<gene>
    <name evidence="1" type="ORF">Cflav_PD1492</name>
</gene>
<sequence precursor="true">MNDPVFQQLLEISWQRALTESEQTRLRAYLEAHPEAGKAWLLESGLTRALEELPNVPISSNFTARVLQAVELEKATAARAREKNRRFGWPIFKWAPQTAAAAFVLGIGVFTYQQHQTHTRETMAQNVAAVSEFVSASNPELMENFDAIRRLSDPQPKADVELIALLK</sequence>
<proteinExistence type="predicted"/>
<accession>B9XPW7</accession>
<protein>
    <submittedName>
        <fullName evidence="1">Uncharacterized protein</fullName>
    </submittedName>
</protein>
<name>B9XPW7_PEDPL</name>
<dbReference type="RefSeq" id="WP_007417853.1">
    <property type="nucleotide sequence ID" value="NZ_ABOX02000049.1"/>
</dbReference>
<organism evidence="1 2">
    <name type="scientific">Pedosphaera parvula (strain Ellin514)</name>
    <dbReference type="NCBI Taxonomy" id="320771"/>
    <lineage>
        <taxon>Bacteria</taxon>
        <taxon>Pseudomonadati</taxon>
        <taxon>Verrucomicrobiota</taxon>
        <taxon>Pedosphaerae</taxon>
        <taxon>Pedosphaerales</taxon>
        <taxon>Pedosphaeraceae</taxon>
        <taxon>Pedosphaera</taxon>
    </lineage>
</organism>
<comment type="caution">
    <text evidence="1">The sequence shown here is derived from an EMBL/GenBank/DDBJ whole genome shotgun (WGS) entry which is preliminary data.</text>
</comment>